<feature type="compositionally biased region" description="Polar residues" evidence="2">
    <location>
        <begin position="146"/>
        <end position="159"/>
    </location>
</feature>
<evidence type="ECO:0000259" key="3">
    <source>
        <dbReference type="PROSITE" id="PS50031"/>
    </source>
</evidence>
<evidence type="ECO:0000256" key="1">
    <source>
        <dbReference type="ARBA" id="ARBA00022837"/>
    </source>
</evidence>
<gene>
    <name evidence="6" type="primary">LOC110798090</name>
</gene>
<feature type="compositionally biased region" description="Polar residues" evidence="2">
    <location>
        <begin position="1005"/>
        <end position="1014"/>
    </location>
</feature>
<dbReference type="PROSITE" id="PS50222">
    <property type="entry name" value="EF_HAND_2"/>
    <property type="match status" value="3"/>
</dbReference>
<feature type="compositionally biased region" description="Low complexity" evidence="2">
    <location>
        <begin position="113"/>
        <end position="122"/>
    </location>
</feature>
<keyword evidence="5" id="KW-1185">Reference proteome</keyword>
<dbReference type="GeneID" id="110798090"/>
<feature type="region of interest" description="Disordered" evidence="2">
    <location>
        <begin position="394"/>
        <end position="435"/>
    </location>
</feature>
<dbReference type="InterPro" id="IPR000261">
    <property type="entry name" value="EH_dom"/>
</dbReference>
<sequence length="1054" mass="113587">MAGQNQGVNMDQFEAFFKRADLDHDGRISGAEAVAFFQGSGLNKQVLAQIWMHADQNRGGFLGRQEFFNALKLVTVAQSKRELTPDIVRSALHGPAASRIPPPQINLPPAPTPQSSSVSSSPAMQMGSGMPSASQNLGYRGPLPPNQNMQQQYFPSPGNQFMRPAQGLPSSSASLPIQSGHGLPNSGVSPTGVPNSGLSIPGRPSLGMSNPGFPSSGMSNPGFPSPGMSSSGFPGSGLSAPGVPSSGMSPSVVPNSGISTPGHPNTSVSANWMGGNMSGVPYGHMSQVPNKGTTPSTPQTMPVTSQTANNSFNATAASPSNPVSGGDPFAAFSMSKPGASPATSSAIVPVSISPPASSMTTSSAIVPVASATQPPLRSSSLDSLQSAFVKQPVGGQPQAFSNPSQSLSQVSFSGVSPGKSTLEQSQPPWPKMTTPGIQKYTKVFMEVDTDRDGKITGEQARNLFLSWRLPREVLKQVWDLADQDNDSMLSLREFCIALYLMERYREGRPLPSSLPNNIMFDEALMRVPGLPNSSHGNAALGATSGTGYRPVLGSLASSPVVPAAGLRPVMQPSPQPDMTGQFQQPKSRAPVLDNSQVNHFRDGEKNILQPNAPETNYAENKVEKAEKVYLDSREKLEFYRTKMQELVLYKSRCDNRLNEIIERASADKREADLLGKKYEEKYKQVAEIASKLTIEEANFRESQGRKAELQQAIINMEQGGSVDGILQVRADRIQSDFEDLLKALSERCKKHGIEVKSAALIELPKGWQPGIQEEASVWDEEWDKFEDEGLQIDKEVGTDTQNVRASPRSTLFENGTYSHDDEYSIDSSSNVDAKSEKQYSKGEQSLYSESAHGHSEDDSARSPHGSPAHRATPESPSQDFSDIFAQSEADTDFNRSFEDQGWGNFDGTDDADSVWGFSSKEQHGDRLFESGGFGLSPRTDSPQGGSSYNKRSPFADSVPGTPSFSKSPRYSSETGDNLFDNYSRFDSFNMNESSRFSPPRENLTRFDSISSNRSGFGGHNRGFNSFDDADPFGSSGPFKVSETPKKASDNWSSF</sequence>
<feature type="domain" description="EH" evidence="3">
    <location>
        <begin position="436"/>
        <end position="519"/>
    </location>
</feature>
<feature type="region of interest" description="Disordered" evidence="2">
    <location>
        <begin position="989"/>
        <end position="1054"/>
    </location>
</feature>
<dbReference type="GO" id="GO:0030674">
    <property type="term" value="F:protein-macromolecule adaptor activity"/>
    <property type="evidence" value="ECO:0000318"/>
    <property type="project" value="GO_Central"/>
</dbReference>
<dbReference type="RefSeq" id="XP_021858923.1">
    <property type="nucleotide sequence ID" value="XM_022003231.2"/>
</dbReference>
<dbReference type="PANTHER" id="PTHR11216">
    <property type="entry name" value="EH DOMAIN"/>
    <property type="match status" value="1"/>
</dbReference>
<dbReference type="GO" id="GO:0005737">
    <property type="term" value="C:cytoplasm"/>
    <property type="evidence" value="ECO:0000318"/>
    <property type="project" value="GO_Central"/>
</dbReference>
<dbReference type="CDD" id="cd00052">
    <property type="entry name" value="EH"/>
    <property type="match status" value="2"/>
</dbReference>
<keyword evidence="1" id="KW-0106">Calcium</keyword>
<feature type="region of interest" description="Disordered" evidence="2">
    <location>
        <begin position="209"/>
        <end position="250"/>
    </location>
</feature>
<feature type="compositionally biased region" description="Polar residues" evidence="2">
    <location>
        <begin position="168"/>
        <end position="177"/>
    </location>
</feature>
<dbReference type="Pfam" id="PF12763">
    <property type="entry name" value="EH"/>
    <property type="match status" value="2"/>
</dbReference>
<feature type="compositionally biased region" description="Basic and acidic residues" evidence="2">
    <location>
        <begin position="851"/>
        <end position="861"/>
    </location>
</feature>
<evidence type="ECO:0000256" key="2">
    <source>
        <dbReference type="SAM" id="MobiDB-lite"/>
    </source>
</evidence>
<dbReference type="SMART" id="SM00054">
    <property type="entry name" value="EFh"/>
    <property type="match status" value="4"/>
</dbReference>
<dbReference type="GO" id="GO:0016197">
    <property type="term" value="P:endosomal transport"/>
    <property type="evidence" value="ECO:0000318"/>
    <property type="project" value="GO_Central"/>
</dbReference>
<accession>A0A9R0K5Y0</accession>
<feature type="domain" description="EF-hand" evidence="4">
    <location>
        <begin position="469"/>
        <end position="504"/>
    </location>
</feature>
<dbReference type="InterPro" id="IPR002048">
    <property type="entry name" value="EF_hand_dom"/>
</dbReference>
<feature type="compositionally biased region" description="Polar residues" evidence="2">
    <location>
        <begin position="798"/>
        <end position="817"/>
    </location>
</feature>
<dbReference type="PANTHER" id="PTHR11216:SF137">
    <property type="entry name" value="CALCIUM-BINDING EF HAND FAMILY PROTEIN"/>
    <property type="match status" value="1"/>
</dbReference>
<feature type="region of interest" description="Disordered" evidence="2">
    <location>
        <begin position="793"/>
        <end position="975"/>
    </location>
</feature>
<dbReference type="InterPro" id="IPR018247">
    <property type="entry name" value="EF_Hand_1_Ca_BS"/>
</dbReference>
<dbReference type="AlphaFoldDB" id="A0A9R0K5Y0"/>
<dbReference type="InterPro" id="IPR011992">
    <property type="entry name" value="EF-hand-dom_pair"/>
</dbReference>
<dbReference type="GO" id="GO:0005886">
    <property type="term" value="C:plasma membrane"/>
    <property type="evidence" value="ECO:0000318"/>
    <property type="project" value="GO_Central"/>
</dbReference>
<dbReference type="KEGG" id="soe:110798090"/>
<organism evidence="5 6">
    <name type="scientific">Spinacia oleracea</name>
    <name type="common">Spinach</name>
    <dbReference type="NCBI Taxonomy" id="3562"/>
    <lineage>
        <taxon>Eukaryota</taxon>
        <taxon>Viridiplantae</taxon>
        <taxon>Streptophyta</taxon>
        <taxon>Embryophyta</taxon>
        <taxon>Tracheophyta</taxon>
        <taxon>Spermatophyta</taxon>
        <taxon>Magnoliopsida</taxon>
        <taxon>eudicotyledons</taxon>
        <taxon>Gunneridae</taxon>
        <taxon>Pentapetalae</taxon>
        <taxon>Caryophyllales</taxon>
        <taxon>Chenopodiaceae</taxon>
        <taxon>Chenopodioideae</taxon>
        <taxon>Anserineae</taxon>
        <taxon>Spinacia</taxon>
    </lineage>
</organism>
<dbReference type="GO" id="GO:0005634">
    <property type="term" value="C:nucleus"/>
    <property type="evidence" value="ECO:0007669"/>
    <property type="project" value="TreeGrafter"/>
</dbReference>
<protein>
    <submittedName>
        <fullName evidence="6">Uncharacterized protein</fullName>
    </submittedName>
</protein>
<proteinExistence type="predicted"/>
<feature type="compositionally biased region" description="Polar residues" evidence="2">
    <location>
        <begin position="398"/>
        <end position="426"/>
    </location>
</feature>
<feature type="compositionally biased region" description="Polar residues" evidence="2">
    <location>
        <begin position="960"/>
        <end position="975"/>
    </location>
</feature>
<reference evidence="5" key="1">
    <citation type="journal article" date="2021" name="Nat. Commun.">
        <title>Genomic analyses provide insights into spinach domestication and the genetic basis of agronomic traits.</title>
        <authorList>
            <person name="Cai X."/>
            <person name="Sun X."/>
            <person name="Xu C."/>
            <person name="Sun H."/>
            <person name="Wang X."/>
            <person name="Ge C."/>
            <person name="Zhang Z."/>
            <person name="Wang Q."/>
            <person name="Fei Z."/>
            <person name="Jiao C."/>
            <person name="Wang Q."/>
        </authorList>
    </citation>
    <scope>NUCLEOTIDE SEQUENCE [LARGE SCALE GENOMIC DNA]</scope>
    <source>
        <strain evidence="5">cv. Varoflay</strain>
    </source>
</reference>
<dbReference type="PROSITE" id="PS00018">
    <property type="entry name" value="EF_HAND_1"/>
    <property type="match status" value="1"/>
</dbReference>
<dbReference type="GO" id="GO:0006897">
    <property type="term" value="P:endocytosis"/>
    <property type="evidence" value="ECO:0000318"/>
    <property type="project" value="GO_Central"/>
</dbReference>
<dbReference type="Gene3D" id="1.10.238.10">
    <property type="entry name" value="EF-hand"/>
    <property type="match status" value="2"/>
</dbReference>
<name>A0A9R0K5Y0_SPIOL</name>
<evidence type="ECO:0000313" key="6">
    <source>
        <dbReference type="RefSeq" id="XP_021858923.1"/>
    </source>
</evidence>
<feature type="domain" description="EF-hand" evidence="4">
    <location>
        <begin position="8"/>
        <end position="43"/>
    </location>
</feature>
<dbReference type="GO" id="GO:0005509">
    <property type="term" value="F:calcium ion binding"/>
    <property type="evidence" value="ECO:0007669"/>
    <property type="project" value="InterPro"/>
</dbReference>
<dbReference type="OrthoDB" id="524326at2759"/>
<evidence type="ECO:0000313" key="5">
    <source>
        <dbReference type="Proteomes" id="UP000813463"/>
    </source>
</evidence>
<dbReference type="SMR" id="A0A9R0K5Y0"/>
<feature type="compositionally biased region" description="Polar residues" evidence="2">
    <location>
        <begin position="938"/>
        <end position="950"/>
    </location>
</feature>
<evidence type="ECO:0000259" key="4">
    <source>
        <dbReference type="PROSITE" id="PS50222"/>
    </source>
</evidence>
<dbReference type="Proteomes" id="UP000813463">
    <property type="component" value="Chromosome 5"/>
</dbReference>
<reference evidence="6" key="2">
    <citation type="submission" date="2025-08" db="UniProtKB">
        <authorList>
            <consortium name="RefSeq"/>
        </authorList>
    </citation>
    <scope>IDENTIFICATION</scope>
    <source>
        <tissue evidence="6">Leaf</tissue>
    </source>
</reference>
<feature type="region of interest" description="Disordered" evidence="2">
    <location>
        <begin position="94"/>
        <end position="193"/>
    </location>
</feature>
<dbReference type="SUPFAM" id="SSF47473">
    <property type="entry name" value="EF-hand"/>
    <property type="match status" value="2"/>
</dbReference>
<feature type="domain" description="EH" evidence="3">
    <location>
        <begin position="9"/>
        <end position="99"/>
    </location>
</feature>
<dbReference type="PROSITE" id="PS50031">
    <property type="entry name" value="EH"/>
    <property type="match status" value="2"/>
</dbReference>
<dbReference type="SMART" id="SM00027">
    <property type="entry name" value="EH"/>
    <property type="match status" value="2"/>
</dbReference>
<feature type="domain" description="EF-hand" evidence="4">
    <location>
        <begin position="44"/>
        <end position="77"/>
    </location>
</feature>
<feature type="compositionally biased region" description="Pro residues" evidence="2">
    <location>
        <begin position="100"/>
        <end position="112"/>
    </location>
</feature>